<dbReference type="EMBL" id="JACCCO010000003">
    <property type="protein sequence ID" value="NYF43286.1"/>
    <property type="molecule type" value="Genomic_DNA"/>
</dbReference>
<dbReference type="Gene3D" id="3.40.50.1820">
    <property type="entry name" value="alpha/beta hydrolase"/>
    <property type="match status" value="1"/>
</dbReference>
<keyword evidence="2 5" id="KW-0732">Signal</keyword>
<dbReference type="InterPro" id="IPR051601">
    <property type="entry name" value="Serine_prot/Carboxylest_S33"/>
</dbReference>
<evidence type="ECO:0000256" key="3">
    <source>
        <dbReference type="ARBA" id="ARBA00022801"/>
    </source>
</evidence>
<sequence length="527" mass="55394">MRKVLAVATAATVLSGLLTACSDPARNSGLGPADPSSPAGGTAAPSGTTGTAGETGAAGRIAWGPCTDVRGPNGQVPAKPDATLRCGSLRVPLDYAKPGGETLDIAMIRIPATDQARRIGSLVFNFGGPGASGVDTMAQAAKAFAGLNTRYDLVSFDPRGVERSSGVRCDGEHVMDRYTSMNTIAATQADWDRQERIIKDFAAACQRTSGKVLPYVGTVNAARDMDRMREALGEPKLNYFGISYGTQLGAVYATEFPKNVGRFVLDAPLDPSVSMNRRTVVQSAGFQHAYDDFLKDCIKGPGRCDIGADRTIANKNVEKFMGDVEDKPLKVGSRELTQGLANTGVAAALYSKLTWPLLEQGLNMAFNDDGRLLLSLADNYNGRLPDGSYTTLMSSFPAISCADTAERPDLAQLKRTQQEALEVSPLFGSAGMGLICSSWPVKGSNEARKVNAAGSAPIVVIGGTGDPATPYEWAPKLTEQLGTGVLVTYKGEGHGAYISGDQCVKKVTDKYLLEGEVPAKGTTCAAS</sequence>
<name>A0A852V5C6_9ACTN</name>
<keyword evidence="3" id="KW-0378">Hydrolase</keyword>
<organism evidence="7 8">
    <name type="scientific">Streptosporangium sandarakinum</name>
    <dbReference type="NCBI Taxonomy" id="1260955"/>
    <lineage>
        <taxon>Bacteria</taxon>
        <taxon>Bacillati</taxon>
        <taxon>Actinomycetota</taxon>
        <taxon>Actinomycetes</taxon>
        <taxon>Streptosporangiales</taxon>
        <taxon>Streptosporangiaceae</taxon>
        <taxon>Streptosporangium</taxon>
    </lineage>
</organism>
<dbReference type="PANTHER" id="PTHR43248:SF29">
    <property type="entry name" value="TRIPEPTIDYL AMINOPEPTIDASE"/>
    <property type="match status" value="1"/>
</dbReference>
<dbReference type="InterPro" id="IPR013595">
    <property type="entry name" value="Pept_S33_TAP-like_C"/>
</dbReference>
<dbReference type="AlphaFoldDB" id="A0A852V5C6"/>
<evidence type="ECO:0000313" key="8">
    <source>
        <dbReference type="Proteomes" id="UP000576393"/>
    </source>
</evidence>
<dbReference type="InterPro" id="IPR029058">
    <property type="entry name" value="AB_hydrolase_fold"/>
</dbReference>
<accession>A0A852V5C6</accession>
<dbReference type="PROSITE" id="PS51257">
    <property type="entry name" value="PROKAR_LIPOPROTEIN"/>
    <property type="match status" value="1"/>
</dbReference>
<protein>
    <submittedName>
        <fullName evidence="7">Pimeloyl-ACP methyl ester carboxylesterase</fullName>
    </submittedName>
</protein>
<comment type="caution">
    <text evidence="7">The sequence shown here is derived from an EMBL/GenBank/DDBJ whole genome shotgun (WGS) entry which is preliminary data.</text>
</comment>
<evidence type="ECO:0000313" key="7">
    <source>
        <dbReference type="EMBL" id="NYF43286.1"/>
    </source>
</evidence>
<feature type="signal peptide" evidence="5">
    <location>
        <begin position="1"/>
        <end position="20"/>
    </location>
</feature>
<evidence type="ECO:0000256" key="5">
    <source>
        <dbReference type="SAM" id="SignalP"/>
    </source>
</evidence>
<proteinExistence type="inferred from homology"/>
<feature type="domain" description="Peptidase S33 tripeptidyl aminopeptidase-like C-terminal" evidence="6">
    <location>
        <begin position="433"/>
        <end position="524"/>
    </location>
</feature>
<dbReference type="PANTHER" id="PTHR43248">
    <property type="entry name" value="2-SUCCINYL-6-HYDROXY-2,4-CYCLOHEXADIENE-1-CARBOXYLATE SYNTHASE"/>
    <property type="match status" value="1"/>
</dbReference>
<dbReference type="GO" id="GO:0016787">
    <property type="term" value="F:hydrolase activity"/>
    <property type="evidence" value="ECO:0007669"/>
    <property type="project" value="UniProtKB-KW"/>
</dbReference>
<dbReference type="RefSeq" id="WP_179826722.1">
    <property type="nucleotide sequence ID" value="NZ_JACCCO010000003.1"/>
</dbReference>
<evidence type="ECO:0000256" key="1">
    <source>
        <dbReference type="ARBA" id="ARBA00010088"/>
    </source>
</evidence>
<comment type="similarity">
    <text evidence="1">Belongs to the peptidase S33 family.</text>
</comment>
<reference evidence="7 8" key="1">
    <citation type="submission" date="2020-07" db="EMBL/GenBank/DDBJ databases">
        <title>Sequencing the genomes of 1000 actinobacteria strains.</title>
        <authorList>
            <person name="Klenk H.-P."/>
        </authorList>
    </citation>
    <scope>NUCLEOTIDE SEQUENCE [LARGE SCALE GENOMIC DNA]</scope>
    <source>
        <strain evidence="7 8">DSM 45763</strain>
    </source>
</reference>
<gene>
    <name evidence="7" type="ORF">HDA43_005513</name>
</gene>
<keyword evidence="8" id="KW-1185">Reference proteome</keyword>
<dbReference type="SUPFAM" id="SSF53474">
    <property type="entry name" value="alpha/beta-Hydrolases"/>
    <property type="match status" value="1"/>
</dbReference>
<evidence type="ECO:0000259" key="6">
    <source>
        <dbReference type="Pfam" id="PF08386"/>
    </source>
</evidence>
<feature type="chain" id="PRO_5039600636" evidence="5">
    <location>
        <begin position="21"/>
        <end position="527"/>
    </location>
</feature>
<dbReference type="Proteomes" id="UP000576393">
    <property type="component" value="Unassembled WGS sequence"/>
</dbReference>
<dbReference type="Pfam" id="PF08386">
    <property type="entry name" value="Abhydrolase_4"/>
    <property type="match status" value="1"/>
</dbReference>
<evidence type="ECO:0000256" key="2">
    <source>
        <dbReference type="ARBA" id="ARBA00022729"/>
    </source>
</evidence>
<evidence type="ECO:0000256" key="4">
    <source>
        <dbReference type="SAM" id="MobiDB-lite"/>
    </source>
</evidence>
<feature type="region of interest" description="Disordered" evidence="4">
    <location>
        <begin position="28"/>
        <end position="57"/>
    </location>
</feature>